<sequence length="219" mass="26043">MRIREKQRKRECFNELQNEFVQDPERYRGKWADEFFGRTAPLHVELGIGRGQFISTLASLNPEINYIGIEKYPEVILRAYEKKRNLNVTNLALICFDVTNILEIFGEEEVDRVYLNFSDPWPKKKHADRRLTSNPFLVKYRQILKPDGEIHFKTDNRKLFEFSLDSFAEAGWRLRNITFDLHNSDCENNVMTEYEEKFAKLGLPIYRLEAFIGQKMNKH</sequence>
<dbReference type="HAMAP" id="MF_01057">
    <property type="entry name" value="tRNA_methyltr_TrmB"/>
    <property type="match status" value="1"/>
</dbReference>
<keyword evidence="4 7" id="KW-0808">Transferase</keyword>
<evidence type="ECO:0000313" key="8">
    <source>
        <dbReference type="EMBL" id="MFC4767367.1"/>
    </source>
</evidence>
<feature type="binding site" evidence="7">
    <location>
        <position position="155"/>
    </location>
    <ligand>
        <name>substrate</name>
    </ligand>
</feature>
<evidence type="ECO:0000256" key="5">
    <source>
        <dbReference type="ARBA" id="ARBA00022691"/>
    </source>
</evidence>
<proteinExistence type="inferred from homology"/>
<evidence type="ECO:0000256" key="2">
    <source>
        <dbReference type="ARBA" id="ARBA00003015"/>
    </source>
</evidence>
<keyword evidence="6 7" id="KW-0819">tRNA processing</keyword>
<comment type="caution">
    <text evidence="8">The sequence shown here is derived from an EMBL/GenBank/DDBJ whole genome shotgun (WGS) entry which is preliminary data.</text>
</comment>
<evidence type="ECO:0000313" key="9">
    <source>
        <dbReference type="Proteomes" id="UP001596002"/>
    </source>
</evidence>
<dbReference type="PANTHER" id="PTHR23417:SF14">
    <property type="entry name" value="PENTACOTRIPEPTIDE-REPEAT REGION OF PRORP DOMAIN-CONTAINING PROTEIN"/>
    <property type="match status" value="1"/>
</dbReference>
<keyword evidence="9" id="KW-1185">Reference proteome</keyword>
<accession>A0ABV9Q3X8</accession>
<gene>
    <name evidence="7 8" type="primary">trmB</name>
    <name evidence="8" type="ORF">ACFO8Q_08320</name>
</gene>
<keyword evidence="3 7" id="KW-0489">Methyltransferase</keyword>
<dbReference type="RefSeq" id="WP_380025290.1">
    <property type="nucleotide sequence ID" value="NZ_JBHSHC010000053.1"/>
</dbReference>
<dbReference type="SUPFAM" id="SSF53335">
    <property type="entry name" value="S-adenosyl-L-methionine-dependent methyltransferases"/>
    <property type="match status" value="1"/>
</dbReference>
<comment type="similarity">
    <text evidence="7">Belongs to the class I-like SAM-binding methyltransferase superfamily. TrmB family.</text>
</comment>
<dbReference type="Proteomes" id="UP001596002">
    <property type="component" value="Unassembled WGS sequence"/>
</dbReference>
<dbReference type="Pfam" id="PF02390">
    <property type="entry name" value="Methyltransf_4"/>
    <property type="match status" value="1"/>
</dbReference>
<dbReference type="PROSITE" id="PS51625">
    <property type="entry name" value="SAM_MT_TRMB"/>
    <property type="match status" value="1"/>
</dbReference>
<evidence type="ECO:0000256" key="1">
    <source>
        <dbReference type="ARBA" id="ARBA00000142"/>
    </source>
</evidence>
<dbReference type="NCBIfam" id="TIGR00091">
    <property type="entry name" value="tRNA (guanosine(46)-N7)-methyltransferase TrmB"/>
    <property type="match status" value="1"/>
</dbReference>
<reference evidence="9" key="1">
    <citation type="journal article" date="2019" name="Int. J. Syst. Evol. Microbiol.">
        <title>The Global Catalogue of Microorganisms (GCM) 10K type strain sequencing project: providing services to taxonomists for standard genome sequencing and annotation.</title>
        <authorList>
            <consortium name="The Broad Institute Genomics Platform"/>
            <consortium name="The Broad Institute Genome Sequencing Center for Infectious Disease"/>
            <person name="Wu L."/>
            <person name="Ma J."/>
        </authorList>
    </citation>
    <scope>NUCLEOTIDE SEQUENCE [LARGE SCALE GENOMIC DNA]</scope>
    <source>
        <strain evidence="9">WYCCWR 12678</strain>
    </source>
</reference>
<evidence type="ECO:0000256" key="3">
    <source>
        <dbReference type="ARBA" id="ARBA00022603"/>
    </source>
</evidence>
<dbReference type="InterPro" id="IPR003358">
    <property type="entry name" value="tRNA_(Gua-N-7)_MeTrfase_Trmb"/>
</dbReference>
<name>A0ABV9Q3X8_9BACL</name>
<feature type="binding site" evidence="7">
    <location>
        <position position="123"/>
    </location>
    <ligand>
        <name>substrate</name>
    </ligand>
</feature>
<dbReference type="GO" id="GO:0008176">
    <property type="term" value="F:tRNA (guanine(46)-N7)-methyltransferase activity"/>
    <property type="evidence" value="ECO:0007669"/>
    <property type="project" value="UniProtKB-EC"/>
</dbReference>
<feature type="binding site" evidence="7">
    <location>
        <position position="70"/>
    </location>
    <ligand>
        <name>S-adenosyl-L-methionine</name>
        <dbReference type="ChEBI" id="CHEBI:59789"/>
    </ligand>
</feature>
<dbReference type="InterPro" id="IPR029063">
    <property type="entry name" value="SAM-dependent_MTases_sf"/>
</dbReference>
<dbReference type="InterPro" id="IPR055361">
    <property type="entry name" value="tRNA_methyltr_TrmB_bact"/>
</dbReference>
<evidence type="ECO:0000256" key="6">
    <source>
        <dbReference type="ARBA" id="ARBA00022694"/>
    </source>
</evidence>
<comment type="pathway">
    <text evidence="7">tRNA modification; N(7)-methylguanine-tRNA biosynthesis.</text>
</comment>
<dbReference type="EMBL" id="JBHSHC010000053">
    <property type="protein sequence ID" value="MFC4767367.1"/>
    <property type="molecule type" value="Genomic_DNA"/>
</dbReference>
<feature type="binding site" evidence="7">
    <location>
        <position position="45"/>
    </location>
    <ligand>
        <name>S-adenosyl-L-methionine</name>
        <dbReference type="ChEBI" id="CHEBI:59789"/>
    </ligand>
</feature>
<comment type="caution">
    <text evidence="7">Lacks conserved residue(s) required for the propagation of feature annotation.</text>
</comment>
<keyword evidence="5 7" id="KW-0949">S-adenosyl-L-methionine</keyword>
<evidence type="ECO:0000256" key="7">
    <source>
        <dbReference type="HAMAP-Rule" id="MF_01057"/>
    </source>
</evidence>
<dbReference type="PANTHER" id="PTHR23417">
    <property type="entry name" value="3-DEOXY-D-MANNO-OCTULOSONIC-ACID TRANSFERASE/TRNA GUANINE-N 7 - -METHYLTRANSFERASE"/>
    <property type="match status" value="1"/>
</dbReference>
<dbReference type="EC" id="2.1.1.33" evidence="7"/>
<comment type="function">
    <text evidence="2 7">Catalyzes the formation of N(7)-methylguanine at position 46 (m7G46) in tRNA.</text>
</comment>
<organism evidence="8 9">
    <name type="scientific">Effusibacillus consociatus</name>
    <dbReference type="NCBI Taxonomy" id="1117041"/>
    <lineage>
        <taxon>Bacteria</taxon>
        <taxon>Bacillati</taxon>
        <taxon>Bacillota</taxon>
        <taxon>Bacilli</taxon>
        <taxon>Bacillales</taxon>
        <taxon>Alicyclobacillaceae</taxon>
        <taxon>Effusibacillus</taxon>
    </lineage>
</organism>
<feature type="binding site" evidence="7">
    <location>
        <begin position="192"/>
        <end position="195"/>
    </location>
    <ligand>
        <name>substrate</name>
    </ligand>
</feature>
<protein>
    <recommendedName>
        <fullName evidence="7">tRNA (guanine-N(7)-)-methyltransferase</fullName>
        <ecNumber evidence="7">2.1.1.33</ecNumber>
    </recommendedName>
    <alternativeName>
        <fullName evidence="7">tRNA (guanine(46)-N(7))-methyltransferase</fullName>
    </alternativeName>
    <alternativeName>
        <fullName evidence="7">tRNA(m7G46)-methyltransferase</fullName>
    </alternativeName>
</protein>
<dbReference type="NCBIfam" id="NF001080">
    <property type="entry name" value="PRK00121.2-2"/>
    <property type="match status" value="1"/>
</dbReference>
<comment type="catalytic activity">
    <reaction evidence="1 7">
        <text>guanosine(46) in tRNA + S-adenosyl-L-methionine = N(7)-methylguanosine(46) in tRNA + S-adenosyl-L-homocysteine</text>
        <dbReference type="Rhea" id="RHEA:42708"/>
        <dbReference type="Rhea" id="RHEA-COMP:10188"/>
        <dbReference type="Rhea" id="RHEA-COMP:10189"/>
        <dbReference type="ChEBI" id="CHEBI:57856"/>
        <dbReference type="ChEBI" id="CHEBI:59789"/>
        <dbReference type="ChEBI" id="CHEBI:74269"/>
        <dbReference type="ChEBI" id="CHEBI:74480"/>
        <dbReference type="EC" id="2.1.1.33"/>
    </reaction>
</comment>
<feature type="binding site" evidence="7">
    <location>
        <position position="119"/>
    </location>
    <ligand>
        <name>S-adenosyl-L-methionine</name>
        <dbReference type="ChEBI" id="CHEBI:59789"/>
    </ligand>
</feature>
<dbReference type="Gene3D" id="3.40.50.150">
    <property type="entry name" value="Vaccinia Virus protein VP39"/>
    <property type="match status" value="1"/>
</dbReference>
<feature type="binding site" evidence="7">
    <location>
        <position position="97"/>
    </location>
    <ligand>
        <name>S-adenosyl-L-methionine</name>
        <dbReference type="ChEBI" id="CHEBI:59789"/>
    </ligand>
</feature>
<evidence type="ECO:0000256" key="4">
    <source>
        <dbReference type="ARBA" id="ARBA00022679"/>
    </source>
</evidence>